<keyword evidence="1" id="KW-1133">Transmembrane helix</keyword>
<protein>
    <submittedName>
        <fullName evidence="3">Putative nucleoside transporter</fullName>
    </submittedName>
</protein>
<evidence type="ECO:0000313" key="3">
    <source>
        <dbReference type="EMBL" id="STL74549.1"/>
    </source>
</evidence>
<evidence type="ECO:0000313" key="4">
    <source>
        <dbReference type="Proteomes" id="UP000254255"/>
    </source>
</evidence>
<name>A0A377BRA3_ECOLX</name>
<reference evidence="3 4" key="1">
    <citation type="submission" date="2018-06" db="EMBL/GenBank/DDBJ databases">
        <authorList>
            <consortium name="Pathogen Informatics"/>
            <person name="Doyle S."/>
        </authorList>
    </citation>
    <scope>NUCLEOTIDE SEQUENCE [LARGE SCALE GENOMIC DNA]</scope>
    <source>
        <strain evidence="3 4">NCTC13148</strain>
    </source>
</reference>
<dbReference type="GO" id="GO:0015293">
    <property type="term" value="F:symporter activity"/>
    <property type="evidence" value="ECO:0007669"/>
    <property type="project" value="TreeGrafter"/>
</dbReference>
<dbReference type="InterPro" id="IPR011642">
    <property type="entry name" value="Gate_dom"/>
</dbReference>
<dbReference type="AlphaFoldDB" id="A0A377BRA3"/>
<proteinExistence type="predicted"/>
<dbReference type="Pfam" id="PF07670">
    <property type="entry name" value="Gate"/>
    <property type="match status" value="1"/>
</dbReference>
<keyword evidence="1" id="KW-0812">Transmembrane</keyword>
<dbReference type="InterPro" id="IPR008276">
    <property type="entry name" value="C_nuclsd_transpt"/>
</dbReference>
<sequence length="56" mass="6227">MSILYYIGVMGILIRILGGIFQKALNISKIESFVAVTTIFLGQNEIPAIVKPFIDR</sequence>
<dbReference type="PANTHER" id="PTHR10590:SF4">
    <property type="entry name" value="SOLUTE CARRIER FAMILY 28 MEMBER 3"/>
    <property type="match status" value="1"/>
</dbReference>
<accession>A0A377BRA3</accession>
<gene>
    <name evidence="3" type="primary">nupX_2</name>
    <name evidence="3" type="ORF">NCTC13148_01826</name>
</gene>
<organism evidence="3 4">
    <name type="scientific">Escherichia coli</name>
    <dbReference type="NCBI Taxonomy" id="562"/>
    <lineage>
        <taxon>Bacteria</taxon>
        <taxon>Pseudomonadati</taxon>
        <taxon>Pseudomonadota</taxon>
        <taxon>Gammaproteobacteria</taxon>
        <taxon>Enterobacterales</taxon>
        <taxon>Enterobacteriaceae</taxon>
        <taxon>Escherichia</taxon>
    </lineage>
</organism>
<dbReference type="GO" id="GO:0005886">
    <property type="term" value="C:plasma membrane"/>
    <property type="evidence" value="ECO:0007669"/>
    <property type="project" value="TreeGrafter"/>
</dbReference>
<feature type="transmembrane region" description="Helical" evidence="1">
    <location>
        <begin position="6"/>
        <end position="25"/>
    </location>
</feature>
<dbReference type="EMBL" id="UGET01000004">
    <property type="protein sequence ID" value="STL74549.1"/>
    <property type="molecule type" value="Genomic_DNA"/>
</dbReference>
<dbReference type="PANTHER" id="PTHR10590">
    <property type="entry name" value="SODIUM/NUCLEOSIDE COTRANSPORTER"/>
    <property type="match status" value="1"/>
</dbReference>
<evidence type="ECO:0000256" key="1">
    <source>
        <dbReference type="SAM" id="Phobius"/>
    </source>
</evidence>
<dbReference type="Proteomes" id="UP000254255">
    <property type="component" value="Unassembled WGS sequence"/>
</dbReference>
<evidence type="ECO:0000259" key="2">
    <source>
        <dbReference type="Pfam" id="PF07670"/>
    </source>
</evidence>
<feature type="domain" description="Nucleoside transporter/FeoB GTPase Gate" evidence="2">
    <location>
        <begin position="1"/>
        <end position="52"/>
    </location>
</feature>
<dbReference type="GO" id="GO:0005337">
    <property type="term" value="F:nucleoside transmembrane transporter activity"/>
    <property type="evidence" value="ECO:0007669"/>
    <property type="project" value="InterPro"/>
</dbReference>
<keyword evidence="1" id="KW-0472">Membrane</keyword>